<reference evidence="4" key="1">
    <citation type="submission" date="2016-10" db="EMBL/GenBank/DDBJ databases">
        <authorList>
            <person name="Varghese N."/>
            <person name="Submissions S."/>
        </authorList>
    </citation>
    <scope>NUCLEOTIDE SEQUENCE [LARGE SCALE GENOMIC DNA]</scope>
    <source>
        <strain evidence="4">SUR2</strain>
    </source>
</reference>
<keyword evidence="4" id="KW-1185">Reference proteome</keyword>
<dbReference type="Proteomes" id="UP000182034">
    <property type="component" value="Unassembled WGS sequence"/>
</dbReference>
<dbReference type="InterPro" id="IPR030392">
    <property type="entry name" value="S74_ICA"/>
</dbReference>
<dbReference type="RefSeq" id="WP_072410459.1">
    <property type="nucleotide sequence ID" value="NZ_FPKW01000009.1"/>
</dbReference>
<dbReference type="STRING" id="1612149.SAMN05216324_10932"/>
<dbReference type="PROSITE" id="PS51688">
    <property type="entry name" value="ICA"/>
    <property type="match status" value="1"/>
</dbReference>
<gene>
    <name evidence="3" type="ORF">SAMN05216324_10932</name>
</gene>
<name>A0A1K2IS53_9FLAO</name>
<evidence type="ECO:0000313" key="3">
    <source>
        <dbReference type="EMBL" id="SFZ95269.1"/>
    </source>
</evidence>
<dbReference type="OrthoDB" id="1488700at2"/>
<evidence type="ECO:0000259" key="2">
    <source>
        <dbReference type="PROSITE" id="PS51688"/>
    </source>
</evidence>
<evidence type="ECO:0000256" key="1">
    <source>
        <dbReference type="SAM" id="Coils"/>
    </source>
</evidence>
<evidence type="ECO:0000313" key="4">
    <source>
        <dbReference type="Proteomes" id="UP000182034"/>
    </source>
</evidence>
<sequence>MNNVVNIRKNTLSRNQNVLNVYGDTTLQGTVKATSYIAVGYPNTFAPSSTDKLFVNGSTRANAYYYNSDARYKSNIAHLETPLEKVLSLNGYRYYNKLSEKNDIGVIAQEVEKVFPELVQTDAEGYKSVSYGNLVAPIIEAIKDLFNKYVDQQSQIDALEARIQALEQAK</sequence>
<feature type="domain" description="Peptidase S74" evidence="2">
    <location>
        <begin position="68"/>
        <end position="163"/>
    </location>
</feature>
<organism evidence="3 4">
    <name type="scientific">Chryseobacterium limigenitum</name>
    <dbReference type="NCBI Taxonomy" id="1612149"/>
    <lineage>
        <taxon>Bacteria</taxon>
        <taxon>Pseudomonadati</taxon>
        <taxon>Bacteroidota</taxon>
        <taxon>Flavobacteriia</taxon>
        <taxon>Flavobacteriales</taxon>
        <taxon>Weeksellaceae</taxon>
        <taxon>Chryseobacterium group</taxon>
        <taxon>Chryseobacterium</taxon>
    </lineage>
</organism>
<keyword evidence="1" id="KW-0175">Coiled coil</keyword>
<dbReference type="AlphaFoldDB" id="A0A1K2IS53"/>
<proteinExistence type="predicted"/>
<protein>
    <submittedName>
        <fullName evidence="3">Chaperone of endosialidase</fullName>
    </submittedName>
</protein>
<dbReference type="EMBL" id="FPKW01000009">
    <property type="protein sequence ID" value="SFZ95269.1"/>
    <property type="molecule type" value="Genomic_DNA"/>
</dbReference>
<accession>A0A1K2IS53</accession>
<feature type="coiled-coil region" evidence="1">
    <location>
        <begin position="142"/>
        <end position="169"/>
    </location>
</feature>
<dbReference type="Pfam" id="PF13884">
    <property type="entry name" value="Peptidase_S74"/>
    <property type="match status" value="1"/>
</dbReference>